<evidence type="ECO:0000256" key="4">
    <source>
        <dbReference type="SAM" id="MobiDB-lite"/>
    </source>
</evidence>
<dbReference type="InterPro" id="IPR006905">
    <property type="entry name" value="Flavin_halogenase"/>
</dbReference>
<name>A0A9P4YB03_CRYP1</name>
<dbReference type="EMBL" id="MU032344">
    <property type="protein sequence ID" value="KAF3770026.1"/>
    <property type="molecule type" value="Genomic_DNA"/>
</dbReference>
<dbReference type="OrthoDB" id="3340390at2759"/>
<organism evidence="5 6">
    <name type="scientific">Cryphonectria parasitica (strain ATCC 38755 / EP155)</name>
    <dbReference type="NCBI Taxonomy" id="660469"/>
    <lineage>
        <taxon>Eukaryota</taxon>
        <taxon>Fungi</taxon>
        <taxon>Dikarya</taxon>
        <taxon>Ascomycota</taxon>
        <taxon>Pezizomycotina</taxon>
        <taxon>Sordariomycetes</taxon>
        <taxon>Sordariomycetidae</taxon>
        <taxon>Diaporthales</taxon>
        <taxon>Cryphonectriaceae</taxon>
        <taxon>Cryphonectria-Endothia species complex</taxon>
        <taxon>Cryphonectria</taxon>
    </lineage>
</organism>
<dbReference type="AlphaFoldDB" id="A0A9P4YB03"/>
<evidence type="ECO:0000256" key="1">
    <source>
        <dbReference type="ARBA" id="ARBA00005706"/>
    </source>
</evidence>
<dbReference type="InterPro" id="IPR036188">
    <property type="entry name" value="FAD/NAD-bd_sf"/>
</dbReference>
<accession>A0A9P4YB03</accession>
<feature type="region of interest" description="Disordered" evidence="4">
    <location>
        <begin position="422"/>
        <end position="443"/>
    </location>
</feature>
<dbReference type="Gene3D" id="3.50.50.60">
    <property type="entry name" value="FAD/NAD(P)-binding domain"/>
    <property type="match status" value="1"/>
</dbReference>
<dbReference type="GO" id="GO:0004497">
    <property type="term" value="F:monooxygenase activity"/>
    <property type="evidence" value="ECO:0007669"/>
    <property type="project" value="UniProtKB-KW"/>
</dbReference>
<keyword evidence="6" id="KW-1185">Reference proteome</keyword>
<dbReference type="GeneID" id="63838200"/>
<dbReference type="SUPFAM" id="SSF51905">
    <property type="entry name" value="FAD/NAD(P)-binding domain"/>
    <property type="match status" value="1"/>
</dbReference>
<reference evidence="5" key="1">
    <citation type="journal article" date="2020" name="Phytopathology">
        <title>Genome sequence of the chestnut blight fungus Cryphonectria parasitica EP155: A fundamental resource for an archetypical invasive plant pathogen.</title>
        <authorList>
            <person name="Crouch J.A."/>
            <person name="Dawe A."/>
            <person name="Aerts A."/>
            <person name="Barry K."/>
            <person name="Churchill A.C.L."/>
            <person name="Grimwood J."/>
            <person name="Hillman B."/>
            <person name="Milgroom M.G."/>
            <person name="Pangilinan J."/>
            <person name="Smith M."/>
            <person name="Salamov A."/>
            <person name="Schmutz J."/>
            <person name="Yadav J."/>
            <person name="Grigoriev I.V."/>
            <person name="Nuss D."/>
        </authorList>
    </citation>
    <scope>NUCLEOTIDE SEQUENCE</scope>
    <source>
        <strain evidence="5">EP155</strain>
    </source>
</reference>
<dbReference type="RefSeq" id="XP_040780987.1">
    <property type="nucleotide sequence ID" value="XM_040921071.1"/>
</dbReference>
<comment type="caution">
    <text evidence="5">The sequence shown here is derived from an EMBL/GenBank/DDBJ whole genome shotgun (WGS) entry which is preliminary data.</text>
</comment>
<evidence type="ECO:0000256" key="3">
    <source>
        <dbReference type="ARBA" id="ARBA00023033"/>
    </source>
</evidence>
<protein>
    <recommendedName>
        <fullName evidence="7">FAD/NAD(P)-binding domain-containing protein</fullName>
    </recommendedName>
</protein>
<comment type="similarity">
    <text evidence="1">Belongs to the flavin-dependent halogenase family.</text>
</comment>
<dbReference type="PRINTS" id="PR00420">
    <property type="entry name" value="RNGMNOXGNASE"/>
</dbReference>
<keyword evidence="3" id="KW-0503">Monooxygenase</keyword>
<sequence>MAAAIPEKCTVLVIGGGPGGSYAAAVLARENIDTVVIEAEKMPRYHIGESFLASFRHYLKFIDLHTKFDNYGFVIKHGAVFKMSPHRKEGFTDFRAPNEDNRSWNVVRSEADELMFRHAEESGAKVFDGVRISSINFGESANGHSNGDAAHPALGRPVSAQWSRKETGESGTIKFDYVVDASGRAGLLSTKYLKNRTFSQALKNVANWAYFSGGGTYGKGTDREGVPFFEALRDESGWAWFIPLHNGTHSVGYVRNQEISNKLKAANKEKSNQEHYEDALKLAPMLTELLGPNAKQVSSLHSGADFSYHASTYALPYARIVGDAGCFIDPFFSSGVHLAVTGALSAGATIAASIRGDLSEERASNWHSHKIRESYARFLMVVISAYQQMRNQKEPVLSELGEDNFDRAFSFFKPVIQGTADATKKMRTRQRERGKGTKKMTSV</sequence>
<dbReference type="InterPro" id="IPR050816">
    <property type="entry name" value="Flavin-dep_Halogenase_NPB"/>
</dbReference>
<evidence type="ECO:0000313" key="5">
    <source>
        <dbReference type="EMBL" id="KAF3770026.1"/>
    </source>
</evidence>
<evidence type="ECO:0000256" key="2">
    <source>
        <dbReference type="ARBA" id="ARBA00023002"/>
    </source>
</evidence>
<gene>
    <name evidence="5" type="ORF">M406DRAFT_335784</name>
</gene>
<dbReference type="Proteomes" id="UP000803844">
    <property type="component" value="Unassembled WGS sequence"/>
</dbReference>
<dbReference type="PANTHER" id="PTHR43747:SF5">
    <property type="entry name" value="FAD-BINDING DOMAIN-CONTAINING PROTEIN"/>
    <property type="match status" value="1"/>
</dbReference>
<evidence type="ECO:0008006" key="7">
    <source>
        <dbReference type="Google" id="ProtNLM"/>
    </source>
</evidence>
<evidence type="ECO:0000313" key="6">
    <source>
        <dbReference type="Proteomes" id="UP000803844"/>
    </source>
</evidence>
<proteinExistence type="inferred from homology"/>
<dbReference type="Pfam" id="PF04820">
    <property type="entry name" value="Trp_halogenase"/>
    <property type="match status" value="2"/>
</dbReference>
<dbReference type="PANTHER" id="PTHR43747">
    <property type="entry name" value="FAD-BINDING PROTEIN"/>
    <property type="match status" value="1"/>
</dbReference>
<keyword evidence="2" id="KW-0560">Oxidoreductase</keyword>